<keyword evidence="2" id="KW-1185">Reference proteome</keyword>
<evidence type="ECO:0000313" key="1">
    <source>
        <dbReference type="EMBL" id="KAK0744384.1"/>
    </source>
</evidence>
<reference evidence="1" key="1">
    <citation type="submission" date="2023-06" db="EMBL/GenBank/DDBJ databases">
        <title>Genome-scale phylogeny and comparative genomics of the fungal order Sordariales.</title>
        <authorList>
            <consortium name="Lawrence Berkeley National Laboratory"/>
            <person name="Hensen N."/>
            <person name="Bonometti L."/>
            <person name="Westerberg I."/>
            <person name="Brannstrom I.O."/>
            <person name="Guillou S."/>
            <person name="Cros-Aarteil S."/>
            <person name="Calhoun S."/>
            <person name="Haridas S."/>
            <person name="Kuo A."/>
            <person name="Mondo S."/>
            <person name="Pangilinan J."/>
            <person name="Riley R."/>
            <person name="Labutti K."/>
            <person name="Andreopoulos B."/>
            <person name="Lipzen A."/>
            <person name="Chen C."/>
            <person name="Yanf M."/>
            <person name="Daum C."/>
            <person name="Ng V."/>
            <person name="Clum A."/>
            <person name="Steindorff A."/>
            <person name="Ohm R."/>
            <person name="Martin F."/>
            <person name="Silar P."/>
            <person name="Natvig D."/>
            <person name="Lalanne C."/>
            <person name="Gautier V."/>
            <person name="Ament-Velasquez S.L."/>
            <person name="Kruys A."/>
            <person name="Hutchinson M.I."/>
            <person name="Powell A.J."/>
            <person name="Barry K."/>
            <person name="Miller A.N."/>
            <person name="Grigoriev I.V."/>
            <person name="Debuchy R."/>
            <person name="Gladieux P."/>
            <person name="Thoren M.H."/>
            <person name="Johannesson H."/>
        </authorList>
    </citation>
    <scope>NUCLEOTIDE SEQUENCE</scope>
    <source>
        <strain evidence="1">CBS 540.89</strain>
    </source>
</reference>
<organism evidence="1 2">
    <name type="scientific">Apiosordaria backusii</name>
    <dbReference type="NCBI Taxonomy" id="314023"/>
    <lineage>
        <taxon>Eukaryota</taxon>
        <taxon>Fungi</taxon>
        <taxon>Dikarya</taxon>
        <taxon>Ascomycota</taxon>
        <taxon>Pezizomycotina</taxon>
        <taxon>Sordariomycetes</taxon>
        <taxon>Sordariomycetidae</taxon>
        <taxon>Sordariales</taxon>
        <taxon>Lasiosphaeriaceae</taxon>
        <taxon>Apiosordaria</taxon>
    </lineage>
</organism>
<evidence type="ECO:0000313" key="2">
    <source>
        <dbReference type="Proteomes" id="UP001172159"/>
    </source>
</evidence>
<gene>
    <name evidence="1" type="ORF">B0T21DRAFT_357740</name>
</gene>
<comment type="caution">
    <text evidence="1">The sequence shown here is derived from an EMBL/GenBank/DDBJ whole genome shotgun (WGS) entry which is preliminary data.</text>
</comment>
<name>A0AA40ERX0_9PEZI</name>
<dbReference type="Proteomes" id="UP001172159">
    <property type="component" value="Unassembled WGS sequence"/>
</dbReference>
<sequence>MPVLISNNGPITSARDMQALLDLESPPPIMSGFLSSMAIFEDPDNTEVFDPDTPKVQVCMLVGRQMKVLKTLTEYRQKALVCLMLPPVTKWNDPPKPDAMRKLILVEVEKVLDQSNGNHPDGSLRPLSVWHAGNHDIPGRWVPPRRHFPILISDSCLITSVKTLQLLVGYEMEAKVTAIEVVKKRRHTLEGGDHVESDKVQVCPITQRDMDKLRTAAECEETENEGVWLDGEMCSLVTVRERKWD</sequence>
<dbReference type="EMBL" id="JAUKTV010000002">
    <property type="protein sequence ID" value="KAK0744384.1"/>
    <property type="molecule type" value="Genomic_DNA"/>
</dbReference>
<proteinExistence type="predicted"/>
<dbReference type="AlphaFoldDB" id="A0AA40ERX0"/>
<accession>A0AA40ERX0</accession>
<protein>
    <submittedName>
        <fullName evidence="1">Uncharacterized protein</fullName>
    </submittedName>
</protein>